<evidence type="ECO:0000313" key="3">
    <source>
        <dbReference type="Proteomes" id="UP001175271"/>
    </source>
</evidence>
<evidence type="ECO:0000256" key="1">
    <source>
        <dbReference type="SAM" id="SignalP"/>
    </source>
</evidence>
<proteinExistence type="predicted"/>
<dbReference type="Proteomes" id="UP001175271">
    <property type="component" value="Unassembled WGS sequence"/>
</dbReference>
<feature type="signal peptide" evidence="1">
    <location>
        <begin position="1"/>
        <end position="20"/>
    </location>
</feature>
<dbReference type="EMBL" id="JAUCMV010000004">
    <property type="protein sequence ID" value="KAK0405969.1"/>
    <property type="molecule type" value="Genomic_DNA"/>
</dbReference>
<organism evidence="2 3">
    <name type="scientific">Steinernema hermaphroditum</name>
    <dbReference type="NCBI Taxonomy" id="289476"/>
    <lineage>
        <taxon>Eukaryota</taxon>
        <taxon>Metazoa</taxon>
        <taxon>Ecdysozoa</taxon>
        <taxon>Nematoda</taxon>
        <taxon>Chromadorea</taxon>
        <taxon>Rhabditida</taxon>
        <taxon>Tylenchina</taxon>
        <taxon>Panagrolaimomorpha</taxon>
        <taxon>Strongyloidoidea</taxon>
        <taxon>Steinernematidae</taxon>
        <taxon>Steinernema</taxon>
    </lineage>
</organism>
<reference evidence="2" key="1">
    <citation type="submission" date="2023-06" db="EMBL/GenBank/DDBJ databases">
        <title>Genomic analysis of the entomopathogenic nematode Steinernema hermaphroditum.</title>
        <authorList>
            <person name="Schwarz E.M."/>
            <person name="Heppert J.K."/>
            <person name="Baniya A."/>
            <person name="Schwartz H.T."/>
            <person name="Tan C.-H."/>
            <person name="Antoshechkin I."/>
            <person name="Sternberg P.W."/>
            <person name="Goodrich-Blair H."/>
            <person name="Dillman A.R."/>
        </authorList>
    </citation>
    <scope>NUCLEOTIDE SEQUENCE</scope>
    <source>
        <strain evidence="2">PS9179</strain>
        <tissue evidence="2">Whole animal</tissue>
    </source>
</reference>
<keyword evidence="1" id="KW-0732">Signal</keyword>
<evidence type="ECO:0000313" key="2">
    <source>
        <dbReference type="EMBL" id="KAK0405969.1"/>
    </source>
</evidence>
<protein>
    <recommendedName>
        <fullName evidence="4">Secreted protein</fullName>
    </recommendedName>
</protein>
<gene>
    <name evidence="2" type="ORF">QR680_018288</name>
</gene>
<name>A0AA39HJQ7_9BILA</name>
<evidence type="ECO:0008006" key="4">
    <source>
        <dbReference type="Google" id="ProtNLM"/>
    </source>
</evidence>
<keyword evidence="3" id="KW-1185">Reference proteome</keyword>
<dbReference type="AlphaFoldDB" id="A0AA39HJQ7"/>
<feature type="chain" id="PRO_5041442045" description="Secreted protein" evidence="1">
    <location>
        <begin position="21"/>
        <end position="110"/>
    </location>
</feature>
<sequence>MLSRACLSLFFVALMVGSMADGEGDANANPNPGAVVDQVGAVADQAQENGGDASSTLDALKQKVGEAASVIVGSLRDAIEEAKHLAHSVAGIGGGAAEEAAGEAAQGANP</sequence>
<accession>A0AA39HJQ7</accession>
<comment type="caution">
    <text evidence="2">The sequence shown here is derived from an EMBL/GenBank/DDBJ whole genome shotgun (WGS) entry which is preliminary data.</text>
</comment>